<sequence>MSDKKLDSAAFHRRARRLLDAWKLWLFGYEFSDTILLFTKDRLLVTTQRKKAKILQPLQDAADGVPLEISVIGKEPGPDNAAAYDKAVSALRAAGPTVGHIAGETPASSIVDEWNGAFAGVKGEFSQCDVAALIADALAIKEKGEIKHERAAAAAAAVLMQDYFVDEMARVFDEEEAISNHGLAERVEGALTARAVEKRLQGRVADLGMVEWSGLPSVQSGGKYDLSPQARSSGDALHAGTVVCTLNMRYFMYNASVSRTFMIDPTPEQEKNYLFLLELHKQALAWLRPGAAMGAVYDQAAAYVRERRPDLAEHLAADCGFVTGFEMQDGANVLAPGCERTLAAGMVVVLRVALENLPNAKAAAAADARAATYAYQLADTALVRDGADAEVLAACIREPNDVSFFFNDDDQGAPRGDAGKASTSTTAAAATAKAATTTKAAAPAAPASAAGPRGTTTRTSAILSSKFRSDEREEESTTRQRREHQKELLARLHAEGRRRFAGDEGQASEETHVARKFESYKRETAIPRDARHGKILVDERADTIVLPIYGMAVPFHISTLKSISKSDEGEYVYLRLNMVSPGQGVGKKDNSAVADGPASTFVRSLSFRSTDVARMTEIYHSISALKRDQTKRETERAQLADIVEQDRLVPAVGQRPRRLADVFMRPLADSKRFPAGLEIHTNGLRYMAAGRASSSGGGGGGGGGSGTVDILFNNIRHMFFQPCDRELLVLIHFHLKNPVMLGKKRTQDIQFYREASDASFDETGNRRRRVRYGDEDEIEAEQEELRRRRQLNKEFEEFANRIVEASNHEVELDKPFRNIAFTGVPSRANVLLQPTVECLVHLSDTPFFVLTVADVEIVHLERVQFGLKNFDMVFVFRDFKRAPVHINTVPMKQLDDIKEWLDSVNLVFTEGPVNLNWAQIMKTVNKDPADFYDEGGWSFLAHDSDAEDSASEEEESEFAVSEDEFEASESESDSGSDFGSESDESDEVGDDDDDDDDEGEDWDALEAEAKAHDDKRHRADASPSRRAPAKRQRRK</sequence>
<dbReference type="SUPFAM" id="SSF55920">
    <property type="entry name" value="Creatinase/aminopeptidase"/>
    <property type="match status" value="1"/>
</dbReference>
<dbReference type="FunFam" id="2.30.29.30:FF:000017">
    <property type="entry name" value="FACT complex subunit SPT16"/>
    <property type="match status" value="1"/>
</dbReference>
<dbReference type="InterPro" id="IPR040258">
    <property type="entry name" value="Spt16"/>
</dbReference>
<dbReference type="Pfam" id="PF08512">
    <property type="entry name" value="Rttp106-like_middle"/>
    <property type="match status" value="1"/>
</dbReference>
<evidence type="ECO:0000313" key="16">
    <source>
        <dbReference type="EMBL" id="KAJ2784114.1"/>
    </source>
</evidence>
<feature type="region of interest" description="Disordered" evidence="12">
    <location>
        <begin position="437"/>
        <end position="485"/>
    </location>
</feature>
<dbReference type="GO" id="GO:0004177">
    <property type="term" value="F:aminopeptidase activity"/>
    <property type="evidence" value="ECO:0007669"/>
    <property type="project" value="UniProtKB-KW"/>
</dbReference>
<evidence type="ECO:0000256" key="3">
    <source>
        <dbReference type="ARBA" id="ARBA00022705"/>
    </source>
</evidence>
<feature type="domain" description="FACT complex subunit SPT16 N-terminal lobe" evidence="13">
    <location>
        <begin position="6"/>
        <end position="134"/>
    </location>
</feature>
<dbReference type="Gene3D" id="3.90.230.10">
    <property type="entry name" value="Creatinase/methionine aminopeptidase superfamily"/>
    <property type="match status" value="1"/>
</dbReference>
<dbReference type="Gene3D" id="3.40.350.10">
    <property type="entry name" value="Creatinase/prolidase N-terminal domain"/>
    <property type="match status" value="1"/>
</dbReference>
<dbReference type="GO" id="GO:0006368">
    <property type="term" value="P:transcription elongation by RNA polymerase II"/>
    <property type="evidence" value="ECO:0007669"/>
    <property type="project" value="TreeGrafter"/>
</dbReference>
<dbReference type="SMART" id="SM01285">
    <property type="entry name" value="FACT-Spt16_Nlob"/>
    <property type="match status" value="1"/>
</dbReference>
<proteinExistence type="inferred from homology"/>
<keyword evidence="7 10" id="KW-0804">Transcription</keyword>
<dbReference type="Pfam" id="PF24824">
    <property type="entry name" value="PH_SPT16"/>
    <property type="match status" value="1"/>
</dbReference>
<feature type="compositionally biased region" description="Basic and acidic residues" evidence="12">
    <location>
        <begin position="467"/>
        <end position="485"/>
    </location>
</feature>
<comment type="similarity">
    <text evidence="1 10">Belongs to the peptidase M24 family. SPT16 subfamily.</text>
</comment>
<feature type="domain" description="Histone chaperone RTT106/FACT complex subunit SPT16-like middle" evidence="15">
    <location>
        <begin position="821"/>
        <end position="911"/>
    </location>
</feature>
<keyword evidence="16" id="KW-0378">Hydrolase</keyword>
<gene>
    <name evidence="16" type="primary">SPT16</name>
    <name evidence="16" type="ORF">H4R18_001336</name>
</gene>
<dbReference type="FunFam" id="3.90.230.10:FF:000005">
    <property type="entry name" value="FACT complex subunit spt16"/>
    <property type="match status" value="1"/>
</dbReference>
<keyword evidence="6 11" id="KW-0175">Coiled coil</keyword>
<dbReference type="GO" id="GO:0006260">
    <property type="term" value="P:DNA replication"/>
    <property type="evidence" value="ECO:0007669"/>
    <property type="project" value="UniProtKB-KW"/>
</dbReference>
<dbReference type="Pfam" id="PF21091">
    <property type="entry name" value="SPT16_C"/>
    <property type="match status" value="1"/>
</dbReference>
<dbReference type="GO" id="GO:0035101">
    <property type="term" value="C:FACT complex"/>
    <property type="evidence" value="ECO:0007669"/>
    <property type="project" value="UniProtKB-UniRule"/>
</dbReference>
<dbReference type="Pfam" id="PF00557">
    <property type="entry name" value="Peptidase_M24"/>
    <property type="match status" value="1"/>
</dbReference>
<evidence type="ECO:0000256" key="4">
    <source>
        <dbReference type="ARBA" id="ARBA00022763"/>
    </source>
</evidence>
<dbReference type="FunFam" id="2.30.29.210:FF:000001">
    <property type="entry name" value="FACT complex subunit spt16"/>
    <property type="match status" value="1"/>
</dbReference>
<dbReference type="InterPro" id="IPR000994">
    <property type="entry name" value="Pept_M24"/>
</dbReference>
<dbReference type="Gene3D" id="2.30.29.150">
    <property type="match status" value="1"/>
</dbReference>
<dbReference type="InterPro" id="IPR056595">
    <property type="entry name" value="Fact-SPT16_PH"/>
</dbReference>
<comment type="function">
    <text evidence="10">Component of the FACT complex, a general chromatin factor that acts to reorganize nucleosomes. The FACT complex is involved in multiple processes that require DNA as a template such as mRNA elongation, DNA replication and DNA repair. During transcription elongation the FACT complex acts as a histone chaperone that both destabilizes and restores nucleosomal structure. It facilitates the passage of RNA polymerase II and transcription by promoting the dissociation of one histone H2A-H2B dimer from the nucleosome, then subsequently promotes the reestablishment of the nucleosome following the passage of RNA polymerase II.</text>
</comment>
<dbReference type="AlphaFoldDB" id="A0A9W8LJC5"/>
<keyword evidence="17" id="KW-1185">Reference proteome</keyword>
<feature type="compositionally biased region" description="Low complexity" evidence="12">
    <location>
        <begin position="437"/>
        <end position="461"/>
    </location>
</feature>
<keyword evidence="2 10" id="KW-0158">Chromosome</keyword>
<dbReference type="Gene3D" id="2.30.29.210">
    <property type="entry name" value="FACT complex subunit Spt16p/Cdc68p"/>
    <property type="match status" value="1"/>
</dbReference>
<keyword evidence="9 10" id="KW-0539">Nucleus</keyword>
<name>A0A9W8LJC5_9FUNG</name>
<comment type="caution">
    <text evidence="16">The sequence shown here is derived from an EMBL/GenBank/DDBJ whole genome shotgun (WGS) entry which is preliminary data.</text>
</comment>
<comment type="subcellular location">
    <subcellularLocation>
        <location evidence="10">Nucleus</location>
    </subcellularLocation>
    <subcellularLocation>
        <location evidence="10">Chromosome</location>
    </subcellularLocation>
</comment>
<evidence type="ECO:0000256" key="10">
    <source>
        <dbReference type="RuleBase" id="RU367052"/>
    </source>
</evidence>
<dbReference type="OrthoDB" id="10251642at2759"/>
<comment type="subunit">
    <text evidence="10">Component of the FACT complex.</text>
</comment>
<dbReference type="SMART" id="SM01286">
    <property type="entry name" value="SPT16"/>
    <property type="match status" value="1"/>
</dbReference>
<reference evidence="16" key="1">
    <citation type="submission" date="2022-07" db="EMBL/GenBank/DDBJ databases">
        <title>Phylogenomic reconstructions and comparative analyses of Kickxellomycotina fungi.</title>
        <authorList>
            <person name="Reynolds N.K."/>
            <person name="Stajich J.E."/>
            <person name="Barry K."/>
            <person name="Grigoriev I.V."/>
            <person name="Crous P."/>
            <person name="Smith M.E."/>
        </authorList>
    </citation>
    <scope>NUCLEOTIDE SEQUENCE</scope>
    <source>
        <strain evidence="16">NBRC 105414</strain>
    </source>
</reference>
<dbReference type="GO" id="GO:0031491">
    <property type="term" value="F:nucleosome binding"/>
    <property type="evidence" value="ECO:0007669"/>
    <property type="project" value="TreeGrafter"/>
</dbReference>
<dbReference type="InterPro" id="IPR036005">
    <property type="entry name" value="Creatinase/aminopeptidase-like"/>
</dbReference>
<dbReference type="InterPro" id="IPR029148">
    <property type="entry name" value="FACT-SPT16_Nlobe"/>
</dbReference>
<dbReference type="PANTHER" id="PTHR13980">
    <property type="entry name" value="CDC68 RELATED"/>
    <property type="match status" value="1"/>
</dbReference>
<keyword evidence="16" id="KW-0031">Aminopeptidase</keyword>
<accession>A0A9W8LJC5</accession>
<dbReference type="InterPro" id="IPR013719">
    <property type="entry name" value="RTT106/SPT16-like_middle_dom"/>
</dbReference>
<evidence type="ECO:0000256" key="11">
    <source>
        <dbReference type="SAM" id="Coils"/>
    </source>
</evidence>
<evidence type="ECO:0000256" key="1">
    <source>
        <dbReference type="ARBA" id="ARBA00010779"/>
    </source>
</evidence>
<dbReference type="GO" id="GO:0006281">
    <property type="term" value="P:DNA repair"/>
    <property type="evidence" value="ECO:0007669"/>
    <property type="project" value="UniProtKB-UniRule"/>
</dbReference>
<feature type="region of interest" description="Disordered" evidence="12">
    <location>
        <begin position="944"/>
        <end position="1035"/>
    </location>
</feature>
<evidence type="ECO:0000259" key="13">
    <source>
        <dbReference type="SMART" id="SM01285"/>
    </source>
</evidence>
<keyword evidence="4 10" id="KW-0227">DNA damage</keyword>
<keyword evidence="3 10" id="KW-0235">DNA replication</keyword>
<feature type="coiled-coil region" evidence="11">
    <location>
        <begin position="781"/>
        <end position="808"/>
    </location>
</feature>
<evidence type="ECO:0000256" key="7">
    <source>
        <dbReference type="ARBA" id="ARBA00023163"/>
    </source>
</evidence>
<organism evidence="16 17">
    <name type="scientific">Coemansia javaensis</name>
    <dbReference type="NCBI Taxonomy" id="2761396"/>
    <lineage>
        <taxon>Eukaryota</taxon>
        <taxon>Fungi</taxon>
        <taxon>Fungi incertae sedis</taxon>
        <taxon>Zoopagomycota</taxon>
        <taxon>Kickxellomycotina</taxon>
        <taxon>Kickxellomycetes</taxon>
        <taxon>Kickxellales</taxon>
        <taxon>Kickxellaceae</taxon>
        <taxon>Coemansia</taxon>
    </lineage>
</organism>
<dbReference type="InterPro" id="IPR029149">
    <property type="entry name" value="Creatin/AminoP/Spt16_N"/>
</dbReference>
<evidence type="ECO:0000259" key="14">
    <source>
        <dbReference type="SMART" id="SM01286"/>
    </source>
</evidence>
<dbReference type="Pfam" id="PF14826">
    <property type="entry name" value="FACT-Spt16_Nlob"/>
    <property type="match status" value="1"/>
</dbReference>
<feature type="compositionally biased region" description="Acidic residues" evidence="12">
    <location>
        <begin position="945"/>
        <end position="1006"/>
    </location>
</feature>
<evidence type="ECO:0000256" key="5">
    <source>
        <dbReference type="ARBA" id="ARBA00023015"/>
    </source>
</evidence>
<evidence type="ECO:0000259" key="15">
    <source>
        <dbReference type="SMART" id="SM01287"/>
    </source>
</evidence>
<protein>
    <recommendedName>
        <fullName evidence="10">FACT complex subunit</fullName>
    </recommendedName>
</protein>
<evidence type="ECO:0000256" key="8">
    <source>
        <dbReference type="ARBA" id="ARBA00023204"/>
    </source>
</evidence>
<dbReference type="EMBL" id="JANBUL010000033">
    <property type="protein sequence ID" value="KAJ2784114.1"/>
    <property type="molecule type" value="Genomic_DNA"/>
</dbReference>
<dbReference type="GO" id="GO:0010468">
    <property type="term" value="P:regulation of gene expression"/>
    <property type="evidence" value="ECO:0007669"/>
    <property type="project" value="UniProtKB-ARBA"/>
</dbReference>
<dbReference type="InterPro" id="IPR011993">
    <property type="entry name" value="PH-like_dom_sf"/>
</dbReference>
<dbReference type="SMART" id="SM01287">
    <property type="entry name" value="Rtt106"/>
    <property type="match status" value="1"/>
</dbReference>
<dbReference type="Gene3D" id="2.30.29.30">
    <property type="entry name" value="Pleckstrin-homology domain (PH domain)/Phosphotyrosine-binding domain (PTB)"/>
    <property type="match status" value="1"/>
</dbReference>
<evidence type="ECO:0000256" key="2">
    <source>
        <dbReference type="ARBA" id="ARBA00022454"/>
    </source>
</evidence>
<evidence type="ECO:0000256" key="12">
    <source>
        <dbReference type="SAM" id="MobiDB-lite"/>
    </source>
</evidence>
<evidence type="ECO:0000256" key="6">
    <source>
        <dbReference type="ARBA" id="ARBA00023054"/>
    </source>
</evidence>
<dbReference type="PANTHER" id="PTHR13980:SF15">
    <property type="entry name" value="FACT COMPLEX SUBUNIT SPT16"/>
    <property type="match status" value="1"/>
</dbReference>
<keyword evidence="5 10" id="KW-0805">Transcription regulation</keyword>
<feature type="compositionally biased region" description="Basic and acidic residues" evidence="12">
    <location>
        <begin position="1007"/>
        <end position="1020"/>
    </location>
</feature>
<feature type="domain" description="FACT complex subunit SPT16 middle" evidence="14">
    <location>
        <begin position="535"/>
        <end position="686"/>
    </location>
</feature>
<evidence type="ECO:0000313" key="17">
    <source>
        <dbReference type="Proteomes" id="UP001140217"/>
    </source>
</evidence>
<dbReference type="InterPro" id="IPR013953">
    <property type="entry name" value="FACT_SPT16_M"/>
</dbReference>
<keyword evidence="16" id="KW-0645">Protease</keyword>
<dbReference type="Proteomes" id="UP001140217">
    <property type="component" value="Unassembled WGS sequence"/>
</dbReference>
<dbReference type="Pfam" id="PF08644">
    <property type="entry name" value="SPT16"/>
    <property type="match status" value="1"/>
</dbReference>
<evidence type="ECO:0000256" key="9">
    <source>
        <dbReference type="ARBA" id="ARBA00023242"/>
    </source>
</evidence>
<dbReference type="InterPro" id="IPR048969">
    <property type="entry name" value="FACT_SPT16_C"/>
</dbReference>
<keyword evidence="8 10" id="KW-0234">DNA repair</keyword>